<evidence type="ECO:0000256" key="2">
    <source>
        <dbReference type="HAMAP-Rule" id="MF_00460"/>
    </source>
</evidence>
<dbReference type="InterPro" id="IPR037021">
    <property type="entry name" value="RnfH_sf"/>
</dbReference>
<accession>A0A261SCS7</accession>
<dbReference type="NCBIfam" id="NF002490">
    <property type="entry name" value="PRK01777.1"/>
    <property type="match status" value="1"/>
</dbReference>
<reference evidence="5" key="1">
    <citation type="submission" date="2017-05" db="EMBL/GenBank/DDBJ databases">
        <title>Complete and WGS of Bordetella genogroups.</title>
        <authorList>
            <person name="Spilker T."/>
            <person name="Lipuma J."/>
        </authorList>
    </citation>
    <scope>NUCLEOTIDE SEQUENCE [LARGE SCALE GENOMIC DNA]</scope>
    <source>
        <strain evidence="5">AU16122</strain>
    </source>
</reference>
<dbReference type="RefSeq" id="WP_094853954.1">
    <property type="nucleotide sequence ID" value="NZ_NEVM01000002.1"/>
</dbReference>
<dbReference type="Pfam" id="PF03658">
    <property type="entry name" value="Ub-RnfH"/>
    <property type="match status" value="1"/>
</dbReference>
<organism evidence="4 5">
    <name type="scientific">Bordetella genomosp. 10</name>
    <dbReference type="NCBI Taxonomy" id="1416804"/>
    <lineage>
        <taxon>Bacteria</taxon>
        <taxon>Pseudomonadati</taxon>
        <taxon>Pseudomonadota</taxon>
        <taxon>Betaproteobacteria</taxon>
        <taxon>Burkholderiales</taxon>
        <taxon>Alcaligenaceae</taxon>
        <taxon>Bordetella</taxon>
    </lineage>
</organism>
<evidence type="ECO:0000256" key="3">
    <source>
        <dbReference type="SAM" id="MobiDB-lite"/>
    </source>
</evidence>
<dbReference type="EMBL" id="NEVM01000002">
    <property type="protein sequence ID" value="OZI34965.1"/>
    <property type="molecule type" value="Genomic_DNA"/>
</dbReference>
<dbReference type="PANTHER" id="PTHR37483">
    <property type="entry name" value="UPF0125 PROTEIN RATB"/>
    <property type="match status" value="1"/>
</dbReference>
<dbReference type="OrthoDB" id="9796575at2"/>
<keyword evidence="5" id="KW-1185">Reference proteome</keyword>
<dbReference type="AlphaFoldDB" id="A0A261SCS7"/>
<dbReference type="InterPro" id="IPR005346">
    <property type="entry name" value="RnfH"/>
</dbReference>
<dbReference type="SUPFAM" id="SSF54285">
    <property type="entry name" value="MoaD/ThiS"/>
    <property type="match status" value="1"/>
</dbReference>
<dbReference type="HAMAP" id="MF_00460">
    <property type="entry name" value="UPF0125_RnfH"/>
    <property type="match status" value="1"/>
</dbReference>
<evidence type="ECO:0000256" key="1">
    <source>
        <dbReference type="ARBA" id="ARBA00010645"/>
    </source>
</evidence>
<dbReference type="InterPro" id="IPR016155">
    <property type="entry name" value="Mopterin_synth/thiamin_S_b"/>
</dbReference>
<comment type="caution">
    <text evidence="4">The sequence shown here is derived from an EMBL/GenBank/DDBJ whole genome shotgun (WGS) entry which is preliminary data.</text>
</comment>
<dbReference type="Proteomes" id="UP000216020">
    <property type="component" value="Unassembled WGS sequence"/>
</dbReference>
<evidence type="ECO:0000313" key="5">
    <source>
        <dbReference type="Proteomes" id="UP000216020"/>
    </source>
</evidence>
<gene>
    <name evidence="4" type="ORF">CAL29_16080</name>
</gene>
<evidence type="ECO:0000313" key="4">
    <source>
        <dbReference type="EMBL" id="OZI34965.1"/>
    </source>
</evidence>
<protein>
    <recommendedName>
        <fullName evidence="2">UPF0125 protein CAL29_16080</fullName>
    </recommendedName>
</protein>
<name>A0A261SCS7_9BORD</name>
<feature type="region of interest" description="Disordered" evidence="3">
    <location>
        <begin position="99"/>
        <end position="124"/>
    </location>
</feature>
<dbReference type="Gene3D" id="3.10.20.280">
    <property type="entry name" value="RnfH-like"/>
    <property type="match status" value="1"/>
</dbReference>
<feature type="compositionally biased region" description="Basic residues" evidence="3">
    <location>
        <begin position="100"/>
        <end position="109"/>
    </location>
</feature>
<comment type="similarity">
    <text evidence="1 2">Belongs to the UPF0125 (RnfH) family.</text>
</comment>
<sequence>MANEPAPGVGGRQPAAPMLSILVCQAWPGRVWQARLTLPAGASVAQALAASGYDQAFPGQDPWAHGVGIYGHAVRAQDLLRDGDRIEIYRPLTFDPMESRRRRAAHRGRTMPVARPARTPKARR</sequence>
<dbReference type="PANTHER" id="PTHR37483:SF1">
    <property type="entry name" value="UPF0125 PROTEIN RATB"/>
    <property type="match status" value="1"/>
</dbReference>
<proteinExistence type="inferred from homology"/>